<dbReference type="EMBL" id="LGSS01000008">
    <property type="protein sequence ID" value="KNF08286.1"/>
    <property type="molecule type" value="Genomic_DNA"/>
</dbReference>
<name>A0A0L0W9Z8_GOTPU</name>
<keyword evidence="1" id="KW-0812">Transmembrane</keyword>
<keyword evidence="3" id="KW-1185">Reference proteome</keyword>
<sequence length="139" mass="15573">MKEDIIHMKSFLTTKTLGVIGAISWAGTIILRGTTANSIQILNFILGITPNIASSWLCVFLMESIYSALLKRKFTFKYALVTSIAIWVLSLGSEIIHDLFFNSPFDINDIMATSFALIIFLAIFYLNNKDSISEVQNNK</sequence>
<protein>
    <submittedName>
        <fullName evidence="2">Uncharacterized protein</fullName>
    </submittedName>
</protein>
<feature type="transmembrane region" description="Helical" evidence="1">
    <location>
        <begin position="110"/>
        <end position="127"/>
    </location>
</feature>
<keyword evidence="1" id="KW-1133">Transmembrane helix</keyword>
<evidence type="ECO:0000313" key="2">
    <source>
        <dbReference type="EMBL" id="KNF08286.1"/>
    </source>
</evidence>
<feature type="transmembrane region" description="Helical" evidence="1">
    <location>
        <begin position="12"/>
        <end position="33"/>
    </location>
</feature>
<evidence type="ECO:0000313" key="3">
    <source>
        <dbReference type="Proteomes" id="UP000037267"/>
    </source>
</evidence>
<accession>A0A0L0W9Z8</accession>
<feature type="transmembrane region" description="Helical" evidence="1">
    <location>
        <begin position="74"/>
        <end position="90"/>
    </location>
</feature>
<evidence type="ECO:0000256" key="1">
    <source>
        <dbReference type="SAM" id="Phobius"/>
    </source>
</evidence>
<comment type="caution">
    <text evidence="2">The sequence shown here is derived from an EMBL/GenBank/DDBJ whole genome shotgun (WGS) entry which is preliminary data.</text>
</comment>
<feature type="transmembrane region" description="Helical" evidence="1">
    <location>
        <begin position="39"/>
        <end position="62"/>
    </location>
</feature>
<organism evidence="2 3">
    <name type="scientific">Gottschalkia purinilytica</name>
    <name type="common">Clostridium purinilyticum</name>
    <dbReference type="NCBI Taxonomy" id="1503"/>
    <lineage>
        <taxon>Bacteria</taxon>
        <taxon>Bacillati</taxon>
        <taxon>Bacillota</taxon>
        <taxon>Tissierellia</taxon>
        <taxon>Tissierellales</taxon>
        <taxon>Gottschalkiaceae</taxon>
        <taxon>Gottschalkia</taxon>
    </lineage>
</organism>
<keyword evidence="1" id="KW-0472">Membrane</keyword>
<proteinExistence type="predicted"/>
<reference evidence="3" key="1">
    <citation type="submission" date="2015-07" db="EMBL/GenBank/DDBJ databases">
        <title>Draft genome sequence of the purine-degrading Gottschalkia purinilyticum DSM 1384 (formerly Clostridium purinilyticum).</title>
        <authorList>
            <person name="Poehlein A."/>
            <person name="Schiel-Bengelsdorf B."/>
            <person name="Bengelsdorf F.R."/>
            <person name="Daniel R."/>
            <person name="Duerre P."/>
        </authorList>
    </citation>
    <scope>NUCLEOTIDE SEQUENCE [LARGE SCALE GENOMIC DNA]</scope>
    <source>
        <strain evidence="3">DSM 1384</strain>
    </source>
</reference>
<dbReference type="Proteomes" id="UP000037267">
    <property type="component" value="Unassembled WGS sequence"/>
</dbReference>
<gene>
    <name evidence="2" type="ORF">CLPU_8c00510</name>
</gene>
<dbReference type="AlphaFoldDB" id="A0A0L0W9Z8"/>